<sequence length="125" mass="14690">MVMIFANKKVREYLLEHWLVYTYRKNHKKTADGIRPQTGKDWATDKRTGGKIADIFITPMEAIDSQNMRQVLIKYVRTSGFYRPSYYDIYMDESVSDWAKAINSLNPFAPRAGWIYRVEVREAEG</sequence>
<reference evidence="1" key="1">
    <citation type="journal article" date="2014" name="Front. Microbiol.">
        <title>High frequency of phylogenetically diverse reductive dehalogenase-homologous genes in deep subseafloor sedimentary metagenomes.</title>
        <authorList>
            <person name="Kawai M."/>
            <person name="Futagami T."/>
            <person name="Toyoda A."/>
            <person name="Takaki Y."/>
            <person name="Nishi S."/>
            <person name="Hori S."/>
            <person name="Arai W."/>
            <person name="Tsubouchi T."/>
            <person name="Morono Y."/>
            <person name="Uchiyama I."/>
            <person name="Ito T."/>
            <person name="Fujiyama A."/>
            <person name="Inagaki F."/>
            <person name="Takami H."/>
        </authorList>
    </citation>
    <scope>NUCLEOTIDE SEQUENCE</scope>
    <source>
        <strain evidence="1">Expedition CK06-06</strain>
    </source>
</reference>
<protein>
    <submittedName>
        <fullName evidence="1">Uncharacterized protein</fullName>
    </submittedName>
</protein>
<accession>X1G324</accession>
<evidence type="ECO:0000313" key="1">
    <source>
        <dbReference type="EMBL" id="GAH39200.1"/>
    </source>
</evidence>
<dbReference type="EMBL" id="BARU01008284">
    <property type="protein sequence ID" value="GAH39200.1"/>
    <property type="molecule type" value="Genomic_DNA"/>
</dbReference>
<name>X1G324_9ZZZZ</name>
<dbReference type="AlphaFoldDB" id="X1G324"/>
<comment type="caution">
    <text evidence="1">The sequence shown here is derived from an EMBL/GenBank/DDBJ whole genome shotgun (WGS) entry which is preliminary data.</text>
</comment>
<gene>
    <name evidence="1" type="ORF">S03H2_16229</name>
</gene>
<proteinExistence type="predicted"/>
<organism evidence="1">
    <name type="scientific">marine sediment metagenome</name>
    <dbReference type="NCBI Taxonomy" id="412755"/>
    <lineage>
        <taxon>unclassified sequences</taxon>
        <taxon>metagenomes</taxon>
        <taxon>ecological metagenomes</taxon>
    </lineage>
</organism>